<feature type="region of interest" description="Disordered" evidence="1">
    <location>
        <begin position="363"/>
        <end position="427"/>
    </location>
</feature>
<feature type="compositionally biased region" description="Basic and acidic residues" evidence="1">
    <location>
        <begin position="310"/>
        <end position="324"/>
    </location>
</feature>
<dbReference type="EMBL" id="MCGR01000124">
    <property type="protein sequence ID" value="ORY45025.1"/>
    <property type="molecule type" value="Genomic_DNA"/>
</dbReference>
<feature type="compositionally biased region" description="Basic and acidic residues" evidence="1">
    <location>
        <begin position="406"/>
        <end position="427"/>
    </location>
</feature>
<reference evidence="2 3" key="1">
    <citation type="submission" date="2016-07" db="EMBL/GenBank/DDBJ databases">
        <title>Pervasive Adenine N6-methylation of Active Genes in Fungi.</title>
        <authorList>
            <consortium name="DOE Joint Genome Institute"/>
            <person name="Mondo S.J."/>
            <person name="Dannebaum R.O."/>
            <person name="Kuo R.C."/>
            <person name="Labutti K."/>
            <person name="Haridas S."/>
            <person name="Kuo A."/>
            <person name="Salamov A."/>
            <person name="Ahrendt S.R."/>
            <person name="Lipzen A."/>
            <person name="Sullivan W."/>
            <person name="Andreopoulos W.B."/>
            <person name="Clum A."/>
            <person name="Lindquist E."/>
            <person name="Daum C."/>
            <person name="Ramamoorthy G.K."/>
            <person name="Gryganskyi A."/>
            <person name="Culley D."/>
            <person name="Magnuson J.K."/>
            <person name="James T.Y."/>
            <person name="O'Malley M.A."/>
            <person name="Stajich J.E."/>
            <person name="Spatafora J.W."/>
            <person name="Visel A."/>
            <person name="Grigoriev I.V."/>
        </authorList>
    </citation>
    <scope>NUCLEOTIDE SEQUENCE [LARGE SCALE GENOMIC DNA]</scope>
    <source>
        <strain evidence="2 3">62-1032</strain>
    </source>
</reference>
<dbReference type="Proteomes" id="UP000193467">
    <property type="component" value="Unassembled WGS sequence"/>
</dbReference>
<feature type="region of interest" description="Disordered" evidence="1">
    <location>
        <begin position="291"/>
        <end position="335"/>
    </location>
</feature>
<keyword evidence="3" id="KW-1185">Reference proteome</keyword>
<evidence type="ECO:0000313" key="3">
    <source>
        <dbReference type="Proteomes" id="UP000193467"/>
    </source>
</evidence>
<dbReference type="InParanoid" id="A0A1Y2CFE7"/>
<organism evidence="2 3">
    <name type="scientific">Leucosporidium creatinivorum</name>
    <dbReference type="NCBI Taxonomy" id="106004"/>
    <lineage>
        <taxon>Eukaryota</taxon>
        <taxon>Fungi</taxon>
        <taxon>Dikarya</taxon>
        <taxon>Basidiomycota</taxon>
        <taxon>Pucciniomycotina</taxon>
        <taxon>Microbotryomycetes</taxon>
        <taxon>Leucosporidiales</taxon>
        <taxon>Leucosporidium</taxon>
    </lineage>
</organism>
<accession>A0A1Y2CFE7</accession>
<name>A0A1Y2CFE7_9BASI</name>
<sequence>MARQNRSLYPPQRSYQTSYNSAPSYPPARGPPPPRQQQGVHFDDGWDTPVGGGYNNSNSIGYCPSPVPSYQDSYNRPPRDAYREPFPPSRNEYGGSGQAGPMRWSSSGYGSEPSYPPCQARSPPRRMDVKPYPPPHAAQLSAPRARRISYTDWDAPPEKVNIKYTLKQLPAPPQPPAPPRTYDWKDLSTSIIYCCRPIDHRAFMALPLSTYPHLELHFVPSLAELEAEIREADLAHPDSKPVRRRCFVTPVGGSDDYVTRVRKEMEGVALYWLAAITVEMLEEELEKDEAFVASKDPDLERPSTSNGSRDSMDHRNGAEEDSSARRRRNVPLAPVAERAKLQAIERHETDNPSSTVLALEEAAAGMEREEGEIVDSATSSKAFSGGGYQEDGSGSIPASSRKRSRRDSEESKQSWRRDGGDGAEQAHKAAKALEFACKKPRRSCNDWALKNGVPIDEATRKADDEPILGERHRGIWDLYGEPLHHLAPQIQVLMARALRDAAQPARLQLYDHPEAFQQLTQAAPWFLTLLEPLKNKPDPIPTVAQPNSTAPAHNAEAWAQDPLPTQLSGGGLDVGDLSF</sequence>
<protein>
    <submittedName>
        <fullName evidence="2">Uncharacterized protein</fullName>
    </submittedName>
</protein>
<evidence type="ECO:0000313" key="2">
    <source>
        <dbReference type="EMBL" id="ORY45025.1"/>
    </source>
</evidence>
<evidence type="ECO:0000256" key="1">
    <source>
        <dbReference type="SAM" id="MobiDB-lite"/>
    </source>
</evidence>
<feature type="region of interest" description="Disordered" evidence="1">
    <location>
        <begin position="538"/>
        <end position="579"/>
    </location>
</feature>
<comment type="caution">
    <text evidence="2">The sequence shown here is derived from an EMBL/GenBank/DDBJ whole genome shotgun (WGS) entry which is preliminary data.</text>
</comment>
<feature type="compositionally biased region" description="Pro residues" evidence="1">
    <location>
        <begin position="24"/>
        <end position="35"/>
    </location>
</feature>
<gene>
    <name evidence="2" type="ORF">BCR35DRAFT_336282</name>
</gene>
<dbReference type="OrthoDB" id="2536965at2759"/>
<feature type="compositionally biased region" description="Polar residues" evidence="1">
    <location>
        <begin position="1"/>
        <end position="20"/>
    </location>
</feature>
<feature type="region of interest" description="Disordered" evidence="1">
    <location>
        <begin position="1"/>
        <end position="145"/>
    </location>
</feature>
<proteinExistence type="predicted"/>
<dbReference type="AlphaFoldDB" id="A0A1Y2CFE7"/>
<dbReference type="STRING" id="106004.A0A1Y2CFE7"/>